<dbReference type="GO" id="GO:0043138">
    <property type="term" value="F:3'-5' DNA helicase activity"/>
    <property type="evidence" value="ECO:0007669"/>
    <property type="project" value="UniProtKB-EC"/>
</dbReference>
<dbReference type="PANTHER" id="PTHR13710">
    <property type="entry name" value="DNA HELICASE RECQ FAMILY MEMBER"/>
    <property type="match status" value="1"/>
</dbReference>
<name>A0A550CXU9_9AGAR</name>
<dbReference type="SUPFAM" id="SSF52540">
    <property type="entry name" value="P-loop containing nucleoside triphosphate hydrolases"/>
    <property type="match status" value="1"/>
</dbReference>
<comment type="similarity">
    <text evidence="1">Belongs to the helicase family. RecQ subfamily.</text>
</comment>
<dbReference type="AlphaFoldDB" id="A0A550CXU9"/>
<keyword evidence="3" id="KW-0067">ATP-binding</keyword>
<dbReference type="SMART" id="SM00490">
    <property type="entry name" value="HELICc"/>
    <property type="match status" value="1"/>
</dbReference>
<keyword evidence="11" id="KW-1185">Reference proteome</keyword>
<dbReference type="InterPro" id="IPR011545">
    <property type="entry name" value="DEAD/DEAH_box_helicase_dom"/>
</dbReference>
<dbReference type="GO" id="GO:0003677">
    <property type="term" value="F:DNA binding"/>
    <property type="evidence" value="ECO:0007669"/>
    <property type="project" value="UniProtKB-KW"/>
</dbReference>
<evidence type="ECO:0000256" key="3">
    <source>
        <dbReference type="ARBA" id="ARBA00022840"/>
    </source>
</evidence>
<evidence type="ECO:0000256" key="4">
    <source>
        <dbReference type="ARBA" id="ARBA00023125"/>
    </source>
</evidence>
<keyword evidence="4" id="KW-0238">DNA-binding</keyword>
<evidence type="ECO:0000313" key="10">
    <source>
        <dbReference type="EMBL" id="TRM69620.1"/>
    </source>
</evidence>
<dbReference type="Pfam" id="PF00271">
    <property type="entry name" value="Helicase_C"/>
    <property type="match status" value="1"/>
</dbReference>
<reference evidence="10 11" key="1">
    <citation type="journal article" date="2019" name="New Phytol.">
        <title>Comparative genomics reveals unique wood-decay strategies and fruiting body development in the Schizophyllaceae.</title>
        <authorList>
            <person name="Almasi E."/>
            <person name="Sahu N."/>
            <person name="Krizsan K."/>
            <person name="Balint B."/>
            <person name="Kovacs G.M."/>
            <person name="Kiss B."/>
            <person name="Cseklye J."/>
            <person name="Drula E."/>
            <person name="Henrissat B."/>
            <person name="Nagy I."/>
            <person name="Chovatia M."/>
            <person name="Adam C."/>
            <person name="LaButti K."/>
            <person name="Lipzen A."/>
            <person name="Riley R."/>
            <person name="Grigoriev I.V."/>
            <person name="Nagy L.G."/>
        </authorList>
    </citation>
    <scope>NUCLEOTIDE SEQUENCE [LARGE SCALE GENOMIC DNA]</scope>
    <source>
        <strain evidence="10 11">NL-1724</strain>
    </source>
</reference>
<gene>
    <name evidence="10" type="ORF">BD626DRAFT_15611</name>
</gene>
<dbReference type="PROSITE" id="PS51192">
    <property type="entry name" value="HELICASE_ATP_BIND_1"/>
    <property type="match status" value="1"/>
</dbReference>
<dbReference type="InterPro" id="IPR001650">
    <property type="entry name" value="Helicase_C-like"/>
</dbReference>
<evidence type="ECO:0000256" key="6">
    <source>
        <dbReference type="ARBA" id="ARBA00034617"/>
    </source>
</evidence>
<dbReference type="InterPro" id="IPR027417">
    <property type="entry name" value="P-loop_NTPase"/>
</dbReference>
<dbReference type="PROSITE" id="PS51194">
    <property type="entry name" value="HELICASE_CTER"/>
    <property type="match status" value="1"/>
</dbReference>
<keyword evidence="5" id="KW-0413">Isomerase</keyword>
<dbReference type="Gene3D" id="3.40.50.300">
    <property type="entry name" value="P-loop containing nucleotide triphosphate hydrolases"/>
    <property type="match status" value="2"/>
</dbReference>
<proteinExistence type="inferred from homology"/>
<dbReference type="STRING" id="97359.A0A550CXU9"/>
<dbReference type="EC" id="5.6.2.4" evidence="7"/>
<dbReference type="SMART" id="SM00487">
    <property type="entry name" value="DEXDc"/>
    <property type="match status" value="1"/>
</dbReference>
<dbReference type="GO" id="GO:0005737">
    <property type="term" value="C:cytoplasm"/>
    <property type="evidence" value="ECO:0007669"/>
    <property type="project" value="TreeGrafter"/>
</dbReference>
<accession>A0A550CXU9</accession>
<evidence type="ECO:0000259" key="8">
    <source>
        <dbReference type="PROSITE" id="PS51192"/>
    </source>
</evidence>
<dbReference type="GO" id="GO:0016787">
    <property type="term" value="F:hydrolase activity"/>
    <property type="evidence" value="ECO:0007669"/>
    <property type="project" value="UniProtKB-KW"/>
</dbReference>
<dbReference type="GO" id="GO:0005524">
    <property type="term" value="F:ATP binding"/>
    <property type="evidence" value="ECO:0007669"/>
    <property type="project" value="UniProtKB-KW"/>
</dbReference>
<dbReference type="InterPro" id="IPR014001">
    <property type="entry name" value="Helicase_ATP-bd"/>
</dbReference>
<feature type="domain" description="Helicase C-terminal" evidence="9">
    <location>
        <begin position="264"/>
        <end position="415"/>
    </location>
</feature>
<dbReference type="GO" id="GO:0005694">
    <property type="term" value="C:chromosome"/>
    <property type="evidence" value="ECO:0007669"/>
    <property type="project" value="TreeGrafter"/>
</dbReference>
<dbReference type="GO" id="GO:0009378">
    <property type="term" value="F:four-way junction helicase activity"/>
    <property type="evidence" value="ECO:0007669"/>
    <property type="project" value="TreeGrafter"/>
</dbReference>
<evidence type="ECO:0000256" key="2">
    <source>
        <dbReference type="ARBA" id="ARBA00022741"/>
    </source>
</evidence>
<dbReference type="GO" id="GO:0000724">
    <property type="term" value="P:double-strand break repair via homologous recombination"/>
    <property type="evidence" value="ECO:0007669"/>
    <property type="project" value="TreeGrafter"/>
</dbReference>
<dbReference type="PANTHER" id="PTHR13710:SF105">
    <property type="entry name" value="ATP-DEPENDENT DNA HELICASE Q1"/>
    <property type="match status" value="1"/>
</dbReference>
<feature type="domain" description="Helicase ATP-binding" evidence="8">
    <location>
        <begin position="34"/>
        <end position="228"/>
    </location>
</feature>
<protein>
    <recommendedName>
        <fullName evidence="7">DNA 3'-5' helicase</fullName>
        <ecNumber evidence="7">5.6.2.4</ecNumber>
    </recommendedName>
</protein>
<keyword evidence="2" id="KW-0547">Nucleotide-binding</keyword>
<evidence type="ECO:0000256" key="5">
    <source>
        <dbReference type="ARBA" id="ARBA00023235"/>
    </source>
</evidence>
<dbReference type="OrthoDB" id="3269685at2759"/>
<dbReference type="Proteomes" id="UP000320762">
    <property type="component" value="Unassembled WGS sequence"/>
</dbReference>
<evidence type="ECO:0000256" key="7">
    <source>
        <dbReference type="ARBA" id="ARBA00034808"/>
    </source>
</evidence>
<sequence length="656" mass="73401">MAFQFSSPEGRSLCSRIIQDKTEQEPHDHQLDVITRVLDRKHVLAVTYTGSGKSGYIYMVIIVLRALASDPSLCPQYKGPQNPVITVICPTNALEDDLEAKMHRYSIPTLVISKERREKMKNEQHKDIFREAKSTSYSVLLMTPEMLASNAFGHLLEDPAFARREAALMVDEAHLMWVWGPGFRTEYTQIGHIHSRFSKGCPLVAFTATLRSGTAEVSPRNAVCRFLGLQAGHFHFVHRSNARYEMKISVRPLHQSRQSDRFPDLDWLLHAKGKILVFCSSIKWGSKIAFYLLGKQSGATMASRPRTYHRLHTDEYNRETLELLRTSSSLLVIATDTLSVGIDIPDIDLVIVIHPTDLDDAVQKGGRAGRDSIAVPSPHLIIYLPNKTYTEASAIIAEAEESPHKRIDTSLPQLALAACKVANIDEQYENDPDEQPCSCSSCRTRPRHPFPSPCTCSGCQPEVVDAPASSAQPATASTQKIPAKKRISASMREIGRKELEGLRWDIARGITEDDDAPLIAILSPQTMDRWLDLMQTKLDSETVSALISGEHLRELDKPLEDIHEIQLLIADNRHLRAACTKILSCLAKLHAIFHDIRELARVKRNAQARLRRQTQKAAKEAEIARAATAQVQMELHAIEEQAGIDNVESDDCEEDV</sequence>
<evidence type="ECO:0000256" key="1">
    <source>
        <dbReference type="ARBA" id="ARBA00005446"/>
    </source>
</evidence>
<evidence type="ECO:0000259" key="9">
    <source>
        <dbReference type="PROSITE" id="PS51194"/>
    </source>
</evidence>
<evidence type="ECO:0000313" key="11">
    <source>
        <dbReference type="Proteomes" id="UP000320762"/>
    </source>
</evidence>
<dbReference type="EMBL" id="VDMD01000001">
    <property type="protein sequence ID" value="TRM69620.1"/>
    <property type="molecule type" value="Genomic_DNA"/>
</dbReference>
<comment type="catalytic activity">
    <reaction evidence="6">
        <text>Couples ATP hydrolysis with the unwinding of duplex DNA by translocating in the 3'-5' direction.</text>
        <dbReference type="EC" id="5.6.2.4"/>
    </reaction>
</comment>
<keyword evidence="10" id="KW-0378">Hydrolase</keyword>
<comment type="caution">
    <text evidence="10">The sequence shown here is derived from an EMBL/GenBank/DDBJ whole genome shotgun (WGS) entry which is preliminary data.</text>
</comment>
<organism evidence="10 11">
    <name type="scientific">Schizophyllum amplum</name>
    <dbReference type="NCBI Taxonomy" id="97359"/>
    <lineage>
        <taxon>Eukaryota</taxon>
        <taxon>Fungi</taxon>
        <taxon>Dikarya</taxon>
        <taxon>Basidiomycota</taxon>
        <taxon>Agaricomycotina</taxon>
        <taxon>Agaricomycetes</taxon>
        <taxon>Agaricomycetidae</taxon>
        <taxon>Agaricales</taxon>
        <taxon>Schizophyllaceae</taxon>
        <taxon>Schizophyllum</taxon>
    </lineage>
</organism>
<dbReference type="Pfam" id="PF00270">
    <property type="entry name" value="DEAD"/>
    <property type="match status" value="1"/>
</dbReference>